<feature type="compositionally biased region" description="Basic and acidic residues" evidence="1">
    <location>
        <begin position="74"/>
        <end position="84"/>
    </location>
</feature>
<feature type="region of interest" description="Disordered" evidence="1">
    <location>
        <begin position="1"/>
        <end position="84"/>
    </location>
</feature>
<dbReference type="Proteomes" id="UP001431783">
    <property type="component" value="Unassembled WGS sequence"/>
</dbReference>
<dbReference type="AlphaFoldDB" id="A0AAW1TY82"/>
<evidence type="ECO:0000313" key="2">
    <source>
        <dbReference type="EMBL" id="KAK9876566.1"/>
    </source>
</evidence>
<reference evidence="2 3" key="1">
    <citation type="submission" date="2023-03" db="EMBL/GenBank/DDBJ databases">
        <title>Genome insight into feeding habits of ladybird beetles.</title>
        <authorList>
            <person name="Li H.-S."/>
            <person name="Huang Y.-H."/>
            <person name="Pang H."/>
        </authorList>
    </citation>
    <scope>NUCLEOTIDE SEQUENCE [LARGE SCALE GENOMIC DNA]</scope>
    <source>
        <strain evidence="2">SYSU_2023b</strain>
        <tissue evidence="2">Whole body</tissue>
    </source>
</reference>
<evidence type="ECO:0000313" key="3">
    <source>
        <dbReference type="Proteomes" id="UP001431783"/>
    </source>
</evidence>
<feature type="non-terminal residue" evidence="2">
    <location>
        <position position="1"/>
    </location>
</feature>
<sequence length="84" mass="9103">LNHSKSGRVAAYRSRPVPLCPKTRIDPGATTPSEGNRGGSEVFGGRARTNPSALAPGFRSMTEDLPIEQQSSLRRFEGFSTDRN</sequence>
<dbReference type="EMBL" id="JARQZJ010000037">
    <property type="protein sequence ID" value="KAK9876566.1"/>
    <property type="molecule type" value="Genomic_DNA"/>
</dbReference>
<protein>
    <submittedName>
        <fullName evidence="2">Uncharacterized protein</fullName>
    </submittedName>
</protein>
<keyword evidence="3" id="KW-1185">Reference proteome</keyword>
<proteinExistence type="predicted"/>
<name>A0AAW1TY82_9CUCU</name>
<gene>
    <name evidence="2" type="ORF">WA026_013945</name>
</gene>
<comment type="caution">
    <text evidence="2">The sequence shown here is derived from an EMBL/GenBank/DDBJ whole genome shotgun (WGS) entry which is preliminary data.</text>
</comment>
<evidence type="ECO:0000256" key="1">
    <source>
        <dbReference type="SAM" id="MobiDB-lite"/>
    </source>
</evidence>
<accession>A0AAW1TY82</accession>
<organism evidence="2 3">
    <name type="scientific">Henosepilachna vigintioctopunctata</name>
    <dbReference type="NCBI Taxonomy" id="420089"/>
    <lineage>
        <taxon>Eukaryota</taxon>
        <taxon>Metazoa</taxon>
        <taxon>Ecdysozoa</taxon>
        <taxon>Arthropoda</taxon>
        <taxon>Hexapoda</taxon>
        <taxon>Insecta</taxon>
        <taxon>Pterygota</taxon>
        <taxon>Neoptera</taxon>
        <taxon>Endopterygota</taxon>
        <taxon>Coleoptera</taxon>
        <taxon>Polyphaga</taxon>
        <taxon>Cucujiformia</taxon>
        <taxon>Coccinelloidea</taxon>
        <taxon>Coccinellidae</taxon>
        <taxon>Epilachninae</taxon>
        <taxon>Epilachnini</taxon>
        <taxon>Henosepilachna</taxon>
    </lineage>
</organism>